<dbReference type="PANTHER" id="PTHR43057:SF1">
    <property type="entry name" value="ARSENICAL-RESISTANCE PROTEIN 3"/>
    <property type="match status" value="1"/>
</dbReference>
<evidence type="ECO:0000256" key="9">
    <source>
        <dbReference type="PIRNR" id="PIRNR005508"/>
    </source>
</evidence>
<evidence type="ECO:0000256" key="5">
    <source>
        <dbReference type="ARBA" id="ARBA00022692"/>
    </source>
</evidence>
<dbReference type="PANTHER" id="PTHR43057">
    <property type="entry name" value="ARSENITE EFFLUX TRANSPORTER"/>
    <property type="match status" value="1"/>
</dbReference>
<evidence type="ECO:0000256" key="3">
    <source>
        <dbReference type="ARBA" id="ARBA00022448"/>
    </source>
</evidence>
<dbReference type="GO" id="GO:0015297">
    <property type="term" value="F:antiporter activity"/>
    <property type="evidence" value="ECO:0007669"/>
    <property type="project" value="UniProtKB-UniRule"/>
</dbReference>
<evidence type="ECO:0000256" key="6">
    <source>
        <dbReference type="ARBA" id="ARBA00022849"/>
    </source>
</evidence>
<evidence type="ECO:0000256" key="4">
    <source>
        <dbReference type="ARBA" id="ARBA00022475"/>
    </source>
</evidence>
<evidence type="ECO:0000256" key="2">
    <source>
        <dbReference type="ARBA" id="ARBA00010110"/>
    </source>
</evidence>
<feature type="transmembrane region" description="Helical" evidence="10">
    <location>
        <begin position="136"/>
        <end position="155"/>
    </location>
</feature>
<dbReference type="InterPro" id="IPR002657">
    <property type="entry name" value="BilAc:Na_symport/Acr3"/>
</dbReference>
<dbReference type="HOGENOM" id="CLU_022869_0_0_7"/>
<keyword evidence="8 9" id="KW-0472">Membrane</keyword>
<comment type="subcellular location">
    <subcellularLocation>
        <location evidence="1 9">Cell membrane</location>
        <topology evidence="1 9">Multi-pass membrane protein</topology>
    </subcellularLocation>
</comment>
<evidence type="ECO:0000256" key="7">
    <source>
        <dbReference type="ARBA" id="ARBA00022989"/>
    </source>
</evidence>
<accession>Q2LXK1</accession>
<evidence type="ECO:0000313" key="12">
    <source>
        <dbReference type="Proteomes" id="UP000001933"/>
    </source>
</evidence>
<evidence type="ECO:0000313" key="11">
    <source>
        <dbReference type="EMBL" id="ABC78814.1"/>
    </source>
</evidence>
<keyword evidence="7 9" id="KW-1133">Transmembrane helix</keyword>
<feature type="transmembrane region" description="Helical" evidence="10">
    <location>
        <begin position="279"/>
        <end position="302"/>
    </location>
</feature>
<dbReference type="FunFam" id="1.20.1530.20:FF:000009">
    <property type="entry name" value="Arsenite transporter, ACR3 family"/>
    <property type="match status" value="1"/>
</dbReference>
<protein>
    <submittedName>
        <fullName evidence="11">Arsenical-resistance protein acr3</fullName>
    </submittedName>
</protein>
<feature type="transmembrane region" description="Helical" evidence="10">
    <location>
        <begin position="214"/>
        <end position="233"/>
    </location>
</feature>
<evidence type="ECO:0000256" key="1">
    <source>
        <dbReference type="ARBA" id="ARBA00004651"/>
    </source>
</evidence>
<dbReference type="Pfam" id="PF01758">
    <property type="entry name" value="SBF"/>
    <property type="match status" value="1"/>
</dbReference>
<dbReference type="InParanoid" id="Q2LXK1"/>
<dbReference type="GO" id="GO:0015104">
    <property type="term" value="F:antimonite transmembrane transporter activity"/>
    <property type="evidence" value="ECO:0007669"/>
    <property type="project" value="TreeGrafter"/>
</dbReference>
<dbReference type="InterPro" id="IPR038770">
    <property type="entry name" value="Na+/solute_symporter_sf"/>
</dbReference>
<dbReference type="Proteomes" id="UP000001933">
    <property type="component" value="Chromosome"/>
</dbReference>
<gene>
    <name evidence="11" type="ORF">SYN_00340</name>
</gene>
<dbReference type="eggNOG" id="COG0798">
    <property type="taxonomic scope" value="Bacteria"/>
</dbReference>
<keyword evidence="5 9" id="KW-0812">Transmembrane</keyword>
<dbReference type="KEGG" id="sat:SYN_00340"/>
<reference evidence="11 12" key="1">
    <citation type="journal article" date="2007" name="Proc. Natl. Acad. Sci. U.S.A.">
        <title>The genome of Syntrophus aciditrophicus: life at the thermodynamic limit of microbial growth.</title>
        <authorList>
            <person name="McInerney M.J."/>
            <person name="Rohlin L."/>
            <person name="Mouttaki H."/>
            <person name="Kim U."/>
            <person name="Krupp R.S."/>
            <person name="Rios-Hernandez L."/>
            <person name="Sieber J."/>
            <person name="Struchtemeyer C.G."/>
            <person name="Bhattacharyya A."/>
            <person name="Campbell J.W."/>
            <person name="Gunsalus R.P."/>
        </authorList>
    </citation>
    <scope>NUCLEOTIDE SEQUENCE [LARGE SCALE GENOMIC DNA]</scope>
    <source>
        <strain evidence="11 12">SB</strain>
    </source>
</reference>
<dbReference type="InterPro" id="IPR004706">
    <property type="entry name" value="Arsenical-R_Acr3"/>
</dbReference>
<dbReference type="GO" id="GO:0046685">
    <property type="term" value="P:response to arsenic-containing substance"/>
    <property type="evidence" value="ECO:0007669"/>
    <property type="project" value="UniProtKB-KW"/>
</dbReference>
<feature type="transmembrane region" description="Helical" evidence="10">
    <location>
        <begin position="245"/>
        <end position="267"/>
    </location>
</feature>
<proteinExistence type="inferred from homology"/>
<dbReference type="EMBL" id="CP000252">
    <property type="protein sequence ID" value="ABC78814.1"/>
    <property type="molecule type" value="Genomic_DNA"/>
</dbReference>
<feature type="transmembrane region" description="Helical" evidence="10">
    <location>
        <begin position="314"/>
        <end position="336"/>
    </location>
</feature>
<keyword evidence="3 9" id="KW-0813">Transport</keyword>
<feature type="transmembrane region" description="Helical" evidence="10">
    <location>
        <begin position="167"/>
        <end position="194"/>
    </location>
</feature>
<organism evidence="11 12">
    <name type="scientific">Syntrophus aciditrophicus (strain SB)</name>
    <dbReference type="NCBI Taxonomy" id="56780"/>
    <lineage>
        <taxon>Bacteria</taxon>
        <taxon>Pseudomonadati</taxon>
        <taxon>Thermodesulfobacteriota</taxon>
        <taxon>Syntrophia</taxon>
        <taxon>Syntrophales</taxon>
        <taxon>Syntrophaceae</taxon>
        <taxon>Syntrophus</taxon>
    </lineage>
</organism>
<evidence type="ECO:0000256" key="8">
    <source>
        <dbReference type="ARBA" id="ARBA00023136"/>
    </source>
</evidence>
<dbReference type="GO" id="GO:0015105">
    <property type="term" value="F:arsenite transmembrane transporter activity"/>
    <property type="evidence" value="ECO:0007669"/>
    <property type="project" value="TreeGrafter"/>
</dbReference>
<dbReference type="NCBIfam" id="TIGR00832">
    <property type="entry name" value="acr3"/>
    <property type="match status" value="1"/>
</dbReference>
<sequence>MKMIFASMWCETVICSGRRRSGKKMAQAEEKRLSFLDRFLTLWIFLAMFVGVMGGYLYPGIRDVINIFQVGTTNIPIAIGLILMMYPPLAKVKYEKLGQVFTNGKVLALSLVQNWIIGPILMFLLAITFLSGYHEYMVGLILIGLARCIAMVIVWNDLAEGDREYCAGLVAFNSIFQVLFFSVYAYIFITILPTWVGLKGAVVDISIGQIAESVFIYLGIPFIAGIISRFVGLKTKGILWYEEKFIPRISPITLIALLFTILVMFSLKGEYIVELPMDVVRVAVPLFIYFVVMFFVSFFLSMKVRATYEESTTLSFTAASNNFELAIAVAIAVFGINSGEAFACVIGPLLEVPVLISLVNVALWFKKKYFPHTKATPTGVCHVTCEN</sequence>
<dbReference type="AlphaFoldDB" id="Q2LXK1"/>
<keyword evidence="6" id="KW-0059">Arsenical resistance</keyword>
<dbReference type="GO" id="GO:0005886">
    <property type="term" value="C:plasma membrane"/>
    <property type="evidence" value="ECO:0007669"/>
    <property type="project" value="UniProtKB-SubCell"/>
</dbReference>
<keyword evidence="12" id="KW-1185">Reference proteome</keyword>
<feature type="transmembrane region" description="Helical" evidence="10">
    <location>
        <begin position="64"/>
        <end position="86"/>
    </location>
</feature>
<name>Q2LXK1_SYNAS</name>
<feature type="transmembrane region" description="Helical" evidence="10">
    <location>
        <begin position="39"/>
        <end position="58"/>
    </location>
</feature>
<keyword evidence="4 9" id="KW-1003">Cell membrane</keyword>
<dbReference type="Gene3D" id="1.20.1530.20">
    <property type="match status" value="1"/>
</dbReference>
<comment type="similarity">
    <text evidence="2 9">Belongs to the arsenical resistance-3 (ACR3) (TC 2.A.59) family.</text>
</comment>
<evidence type="ECO:0000256" key="10">
    <source>
        <dbReference type="SAM" id="Phobius"/>
    </source>
</evidence>
<dbReference type="STRING" id="56780.SYN_00340"/>
<dbReference type="PIRSF" id="PIRSF005508">
    <property type="entry name" value="Acr3"/>
    <property type="match status" value="1"/>
</dbReference>
<feature type="transmembrane region" description="Helical" evidence="10">
    <location>
        <begin position="342"/>
        <end position="365"/>
    </location>
</feature>
<feature type="transmembrane region" description="Helical" evidence="10">
    <location>
        <begin position="106"/>
        <end position="130"/>
    </location>
</feature>